<gene>
    <name evidence="1" type="ORF">BB560_003265</name>
</gene>
<accession>A0A2T9ZCH1</accession>
<evidence type="ECO:0000313" key="1">
    <source>
        <dbReference type="EMBL" id="PVV02286.1"/>
    </source>
</evidence>
<reference evidence="1 2" key="1">
    <citation type="journal article" date="2018" name="MBio">
        <title>Comparative Genomics Reveals the Core Gene Toolbox for the Fungus-Insect Symbiosis.</title>
        <authorList>
            <person name="Wang Y."/>
            <person name="Stata M."/>
            <person name="Wang W."/>
            <person name="Stajich J.E."/>
            <person name="White M.M."/>
            <person name="Moncalvo J.M."/>
        </authorList>
    </citation>
    <scope>NUCLEOTIDE SEQUENCE [LARGE SCALE GENOMIC DNA]</scope>
    <source>
        <strain evidence="1 2">SC-DP-2</strain>
    </source>
</reference>
<evidence type="ECO:0000313" key="2">
    <source>
        <dbReference type="Proteomes" id="UP000245609"/>
    </source>
</evidence>
<evidence type="ECO:0008006" key="3">
    <source>
        <dbReference type="Google" id="ProtNLM"/>
    </source>
</evidence>
<comment type="caution">
    <text evidence="1">The sequence shown here is derived from an EMBL/GenBank/DDBJ whole genome shotgun (WGS) entry which is preliminary data.</text>
</comment>
<name>A0A2T9ZCH1_9FUNG</name>
<dbReference type="AlphaFoldDB" id="A0A2T9ZCH1"/>
<dbReference type="Proteomes" id="UP000245609">
    <property type="component" value="Unassembled WGS sequence"/>
</dbReference>
<sequence>MDTHVLNNEQDNPVSAEEQIKLLKDQHLKGHFGANSIVKALKGQGYRWKNMYIDALTITQELSLNHYLMSQ</sequence>
<dbReference type="EMBL" id="MBFS01000530">
    <property type="protein sequence ID" value="PVV02286.1"/>
    <property type="molecule type" value="Genomic_DNA"/>
</dbReference>
<organism evidence="1 2">
    <name type="scientific">Smittium megazygosporum</name>
    <dbReference type="NCBI Taxonomy" id="133381"/>
    <lineage>
        <taxon>Eukaryota</taxon>
        <taxon>Fungi</taxon>
        <taxon>Fungi incertae sedis</taxon>
        <taxon>Zoopagomycota</taxon>
        <taxon>Kickxellomycotina</taxon>
        <taxon>Harpellomycetes</taxon>
        <taxon>Harpellales</taxon>
        <taxon>Legeriomycetaceae</taxon>
        <taxon>Smittium</taxon>
    </lineage>
</organism>
<keyword evidence="2" id="KW-1185">Reference proteome</keyword>
<proteinExistence type="predicted"/>
<protein>
    <recommendedName>
        <fullName evidence="3">Integrase zinc-binding domain-containing protein</fullName>
    </recommendedName>
</protein>